<dbReference type="AlphaFoldDB" id="X1UIV5"/>
<keyword evidence="1" id="KW-0812">Transmembrane</keyword>
<keyword evidence="1" id="KW-1133">Transmembrane helix</keyword>
<name>X1UIV5_9ZZZZ</name>
<protein>
    <submittedName>
        <fullName evidence="2">Uncharacterized protein</fullName>
    </submittedName>
</protein>
<keyword evidence="1" id="KW-0472">Membrane</keyword>
<organism evidence="2">
    <name type="scientific">marine sediment metagenome</name>
    <dbReference type="NCBI Taxonomy" id="412755"/>
    <lineage>
        <taxon>unclassified sequences</taxon>
        <taxon>metagenomes</taxon>
        <taxon>ecological metagenomes</taxon>
    </lineage>
</organism>
<feature type="transmembrane region" description="Helical" evidence="1">
    <location>
        <begin position="42"/>
        <end position="60"/>
    </location>
</feature>
<sequence>MALKTLDEEDLYSYKEKKMNIGAENIKVNKNNEKGGISMKKILFFVGVAILGIAITSVVSNAGNEGYVEGYIVGGSTGEEISLCLDLKRINTCQLSDFIDHWVGISEIGLDF</sequence>
<evidence type="ECO:0000313" key="2">
    <source>
        <dbReference type="EMBL" id="GAJ03482.1"/>
    </source>
</evidence>
<accession>X1UIV5</accession>
<comment type="caution">
    <text evidence="2">The sequence shown here is derived from an EMBL/GenBank/DDBJ whole genome shotgun (WGS) entry which is preliminary data.</text>
</comment>
<proteinExistence type="predicted"/>
<evidence type="ECO:0000256" key="1">
    <source>
        <dbReference type="SAM" id="Phobius"/>
    </source>
</evidence>
<gene>
    <name evidence="2" type="ORF">S12H4_53551</name>
</gene>
<dbReference type="EMBL" id="BARW01034110">
    <property type="protein sequence ID" value="GAJ03482.1"/>
    <property type="molecule type" value="Genomic_DNA"/>
</dbReference>
<reference evidence="2" key="1">
    <citation type="journal article" date="2014" name="Front. Microbiol.">
        <title>High frequency of phylogenetically diverse reductive dehalogenase-homologous genes in deep subseafloor sedimentary metagenomes.</title>
        <authorList>
            <person name="Kawai M."/>
            <person name="Futagami T."/>
            <person name="Toyoda A."/>
            <person name="Takaki Y."/>
            <person name="Nishi S."/>
            <person name="Hori S."/>
            <person name="Arai W."/>
            <person name="Tsubouchi T."/>
            <person name="Morono Y."/>
            <person name="Uchiyama I."/>
            <person name="Ito T."/>
            <person name="Fujiyama A."/>
            <person name="Inagaki F."/>
            <person name="Takami H."/>
        </authorList>
    </citation>
    <scope>NUCLEOTIDE SEQUENCE</scope>
    <source>
        <strain evidence="2">Expedition CK06-06</strain>
    </source>
</reference>